<comment type="caution">
    <text evidence="2">The sequence shown here is derived from an EMBL/GenBank/DDBJ whole genome shotgun (WGS) entry which is preliminary data.</text>
</comment>
<evidence type="ECO:0000313" key="2">
    <source>
        <dbReference type="EMBL" id="CAK0799693.1"/>
    </source>
</evidence>
<name>A0ABN9Q5I0_9DINO</name>
<feature type="region of interest" description="Disordered" evidence="1">
    <location>
        <begin position="37"/>
        <end position="67"/>
    </location>
</feature>
<gene>
    <name evidence="2" type="ORF">PCOR1329_LOCUS8055</name>
</gene>
<sequence>GRCWLCRWARRARRRPARKGCAPSAWRRALWDSGTGRGNGLRLDGAPSHCGSSARARGDGPVGDHLHEGAHRGLKAAATLPGVGATEPFDYSKGGKQGGVETPEESNAVVDHALEPLVCSWAVRGMSFRLDLPEGAQYFSHAVWADNGFLFASGPAMMQAMLAEVAAAVNARRLPSKCWLGALSWMRSCLPSRCCSRVLS</sequence>
<reference evidence="2" key="1">
    <citation type="submission" date="2023-10" db="EMBL/GenBank/DDBJ databases">
        <authorList>
            <person name="Chen Y."/>
            <person name="Shah S."/>
            <person name="Dougan E. K."/>
            <person name="Thang M."/>
            <person name="Chan C."/>
        </authorList>
    </citation>
    <scope>NUCLEOTIDE SEQUENCE [LARGE SCALE GENOMIC DNA]</scope>
</reference>
<accession>A0ABN9Q5I0</accession>
<protein>
    <submittedName>
        <fullName evidence="2">Uncharacterized protein</fullName>
    </submittedName>
</protein>
<dbReference type="EMBL" id="CAUYUJ010002208">
    <property type="protein sequence ID" value="CAK0799693.1"/>
    <property type="molecule type" value="Genomic_DNA"/>
</dbReference>
<feature type="non-terminal residue" evidence="2">
    <location>
        <position position="1"/>
    </location>
</feature>
<evidence type="ECO:0000256" key="1">
    <source>
        <dbReference type="SAM" id="MobiDB-lite"/>
    </source>
</evidence>
<keyword evidence="3" id="KW-1185">Reference proteome</keyword>
<dbReference type="Proteomes" id="UP001189429">
    <property type="component" value="Unassembled WGS sequence"/>
</dbReference>
<organism evidence="2 3">
    <name type="scientific">Prorocentrum cordatum</name>
    <dbReference type="NCBI Taxonomy" id="2364126"/>
    <lineage>
        <taxon>Eukaryota</taxon>
        <taxon>Sar</taxon>
        <taxon>Alveolata</taxon>
        <taxon>Dinophyceae</taxon>
        <taxon>Prorocentrales</taxon>
        <taxon>Prorocentraceae</taxon>
        <taxon>Prorocentrum</taxon>
    </lineage>
</organism>
<evidence type="ECO:0000313" key="3">
    <source>
        <dbReference type="Proteomes" id="UP001189429"/>
    </source>
</evidence>
<proteinExistence type="predicted"/>
<feature type="compositionally biased region" description="Basic and acidic residues" evidence="1">
    <location>
        <begin position="56"/>
        <end position="67"/>
    </location>
</feature>